<accession>A0A336MU83</accession>
<sequence>MTKKITWQQNCDEKYFNMAYIVDQLFPPLQSDESIEDIEYSNFNFWRDPVPDLIDSDLNSSSNSSPHNSGTVTPTNLGASQVLSNKSLPTIPENIKV</sequence>
<dbReference type="EMBL" id="UFQS01002555">
    <property type="protein sequence ID" value="SSX14265.1"/>
    <property type="molecule type" value="Genomic_DNA"/>
</dbReference>
<reference evidence="2" key="1">
    <citation type="submission" date="2018-04" db="EMBL/GenBank/DDBJ databases">
        <authorList>
            <person name="Go L.Y."/>
            <person name="Mitchell J.A."/>
        </authorList>
    </citation>
    <scope>NUCLEOTIDE SEQUENCE</scope>
    <source>
        <tissue evidence="2">Whole organism</tissue>
    </source>
</reference>
<feature type="compositionally biased region" description="Polar residues" evidence="1">
    <location>
        <begin position="70"/>
        <end position="85"/>
    </location>
</feature>
<evidence type="ECO:0000313" key="2">
    <source>
        <dbReference type="EMBL" id="SSX14265.1"/>
    </source>
</evidence>
<dbReference type="AlphaFoldDB" id="A0A336MU83"/>
<dbReference type="EMBL" id="UFQT01002555">
    <property type="protein sequence ID" value="SSX33680.1"/>
    <property type="molecule type" value="Genomic_DNA"/>
</dbReference>
<proteinExistence type="predicted"/>
<protein>
    <submittedName>
        <fullName evidence="3">CSON006780 protein</fullName>
    </submittedName>
</protein>
<gene>
    <name evidence="3" type="primary">CSON006780</name>
</gene>
<organism evidence="3">
    <name type="scientific">Culicoides sonorensis</name>
    <name type="common">Biting midge</name>
    <dbReference type="NCBI Taxonomy" id="179676"/>
    <lineage>
        <taxon>Eukaryota</taxon>
        <taxon>Metazoa</taxon>
        <taxon>Ecdysozoa</taxon>
        <taxon>Arthropoda</taxon>
        <taxon>Hexapoda</taxon>
        <taxon>Insecta</taxon>
        <taxon>Pterygota</taxon>
        <taxon>Neoptera</taxon>
        <taxon>Endopterygota</taxon>
        <taxon>Diptera</taxon>
        <taxon>Nematocera</taxon>
        <taxon>Chironomoidea</taxon>
        <taxon>Ceratopogonidae</taxon>
        <taxon>Ceratopogoninae</taxon>
        <taxon>Culicoides</taxon>
        <taxon>Monoculicoides</taxon>
    </lineage>
</organism>
<name>A0A336MU83_CULSO</name>
<reference evidence="3" key="2">
    <citation type="submission" date="2018-07" db="EMBL/GenBank/DDBJ databases">
        <authorList>
            <person name="Quirk P.G."/>
            <person name="Krulwich T.A."/>
        </authorList>
    </citation>
    <scope>NUCLEOTIDE SEQUENCE</scope>
</reference>
<feature type="compositionally biased region" description="Low complexity" evidence="1">
    <location>
        <begin position="56"/>
        <end position="69"/>
    </location>
</feature>
<dbReference type="VEuPathDB" id="VectorBase:CSON006780"/>
<feature type="region of interest" description="Disordered" evidence="1">
    <location>
        <begin position="56"/>
        <end position="85"/>
    </location>
</feature>
<evidence type="ECO:0000313" key="3">
    <source>
        <dbReference type="EMBL" id="SSX33680.1"/>
    </source>
</evidence>
<evidence type="ECO:0000256" key="1">
    <source>
        <dbReference type="SAM" id="MobiDB-lite"/>
    </source>
</evidence>